<accession>A0A4S4KXG3</accession>
<dbReference type="CDD" id="cd14858">
    <property type="entry name" value="TrmE_N"/>
    <property type="match status" value="1"/>
</dbReference>
<evidence type="ECO:0000313" key="9">
    <source>
        <dbReference type="EMBL" id="THH01750.1"/>
    </source>
</evidence>
<dbReference type="InterPro" id="IPR025867">
    <property type="entry name" value="MnmE_helical"/>
</dbReference>
<comment type="caution">
    <text evidence="9">The sequence shown here is derived from an EMBL/GenBank/DDBJ whole genome shotgun (WGS) entry which is preliminary data.</text>
</comment>
<dbReference type="InterPro" id="IPR003593">
    <property type="entry name" value="AAA+_ATPase"/>
</dbReference>
<dbReference type="Pfam" id="PF12631">
    <property type="entry name" value="MnmE_helical"/>
    <property type="match status" value="1"/>
</dbReference>
<dbReference type="AlphaFoldDB" id="A0A4S4KXG3"/>
<dbReference type="InterPro" id="IPR031168">
    <property type="entry name" value="G_TrmE"/>
</dbReference>
<dbReference type="SUPFAM" id="SSF52540">
    <property type="entry name" value="P-loop containing nucleoside triphosphate hydrolases"/>
    <property type="match status" value="1"/>
</dbReference>
<dbReference type="SUPFAM" id="SSF64356">
    <property type="entry name" value="SNARE-like"/>
    <property type="match status" value="1"/>
</dbReference>
<name>A0A4S4KXG3_9APHY</name>
<dbReference type="InterPro" id="IPR027266">
    <property type="entry name" value="TrmE/GcvT-like"/>
</dbReference>
<dbReference type="Gene3D" id="3.40.50.300">
    <property type="entry name" value="P-loop containing nucleotide triphosphate hydrolases"/>
    <property type="match status" value="1"/>
</dbReference>
<keyword evidence="4" id="KW-0819">tRNA processing</keyword>
<dbReference type="Proteomes" id="UP000309038">
    <property type="component" value="Unassembled WGS sequence"/>
</dbReference>
<dbReference type="InterPro" id="IPR028565">
    <property type="entry name" value="MHD"/>
</dbReference>
<gene>
    <name evidence="9" type="ORF">EW026_g992</name>
</gene>
<dbReference type="SUPFAM" id="SSF49447">
    <property type="entry name" value="Second domain of Mu2 adaptin subunit (ap50) of ap2 adaptor"/>
    <property type="match status" value="1"/>
</dbReference>
<evidence type="ECO:0000256" key="7">
    <source>
        <dbReference type="ARBA" id="ARBA00023136"/>
    </source>
</evidence>
<proteinExistence type="inferred from homology"/>
<dbReference type="InterPro" id="IPR005225">
    <property type="entry name" value="Small_GTP-bd"/>
</dbReference>
<feature type="domain" description="TrmE-type G" evidence="8">
    <location>
        <begin position="151"/>
        <end position="330"/>
    </location>
</feature>
<evidence type="ECO:0000256" key="1">
    <source>
        <dbReference type="ARBA" id="ARBA00004308"/>
    </source>
</evidence>
<dbReference type="InterPro" id="IPR006073">
    <property type="entry name" value="GTP-bd"/>
</dbReference>
<dbReference type="GO" id="GO:0002098">
    <property type="term" value="P:tRNA wobble uridine modification"/>
    <property type="evidence" value="ECO:0007669"/>
    <property type="project" value="TreeGrafter"/>
</dbReference>
<dbReference type="CDD" id="cd04164">
    <property type="entry name" value="trmE"/>
    <property type="match status" value="1"/>
</dbReference>
<comment type="similarity">
    <text evidence="2">Belongs to the TRAFAC class TrmE-Era-EngA-EngB-Septin-like GTPase superfamily. TrmE GTPase family.</text>
</comment>
<dbReference type="GO" id="GO:0003924">
    <property type="term" value="F:GTPase activity"/>
    <property type="evidence" value="ECO:0007669"/>
    <property type="project" value="InterPro"/>
</dbReference>
<dbReference type="HAMAP" id="MF_00379">
    <property type="entry name" value="GTPase_MnmE"/>
    <property type="match status" value="1"/>
</dbReference>
<evidence type="ECO:0000256" key="5">
    <source>
        <dbReference type="ARBA" id="ARBA00022741"/>
    </source>
</evidence>
<dbReference type="EMBL" id="SGPJ01000017">
    <property type="protein sequence ID" value="THH01750.1"/>
    <property type="molecule type" value="Genomic_DNA"/>
</dbReference>
<dbReference type="Pfam" id="PF00928">
    <property type="entry name" value="Adap_comp_sub"/>
    <property type="match status" value="1"/>
</dbReference>
<evidence type="ECO:0000256" key="3">
    <source>
        <dbReference type="ARBA" id="ARBA00022448"/>
    </source>
</evidence>
<dbReference type="InterPro" id="IPR027368">
    <property type="entry name" value="MnmE_dom2"/>
</dbReference>
<dbReference type="SMART" id="SM00382">
    <property type="entry name" value="AAA"/>
    <property type="match status" value="1"/>
</dbReference>
<dbReference type="GO" id="GO:0030488">
    <property type="term" value="P:tRNA methylation"/>
    <property type="evidence" value="ECO:0007669"/>
    <property type="project" value="TreeGrafter"/>
</dbReference>
<reference evidence="9 10" key="1">
    <citation type="submission" date="2019-02" db="EMBL/GenBank/DDBJ databases">
        <title>Genome sequencing of the rare red list fungi Phlebia centrifuga.</title>
        <authorList>
            <person name="Buettner E."/>
            <person name="Kellner H."/>
        </authorList>
    </citation>
    <scope>NUCLEOTIDE SEQUENCE [LARGE SCALE GENOMIC DNA]</scope>
    <source>
        <strain evidence="9 10">DSM 108282</strain>
    </source>
</reference>
<organism evidence="9 10">
    <name type="scientific">Hermanssonia centrifuga</name>
    <dbReference type="NCBI Taxonomy" id="98765"/>
    <lineage>
        <taxon>Eukaryota</taxon>
        <taxon>Fungi</taxon>
        <taxon>Dikarya</taxon>
        <taxon>Basidiomycota</taxon>
        <taxon>Agaricomycotina</taxon>
        <taxon>Agaricomycetes</taxon>
        <taxon>Polyporales</taxon>
        <taxon>Meruliaceae</taxon>
        <taxon>Hermanssonia</taxon>
    </lineage>
</organism>
<sequence length="594" mass="65934">MYSGPKSFTGEDVVELHVHSGRAIISSILDALALVPTCRLAEPGEFTRRAFEAGRLDLTEVEGLHDLINAETATQRRAALQAVGGKLRTHFEALRSDVLRSLSLVEALIDFGEEDVEESVYIEAQDLAARAIRQIYTHLSGYRRGEIMRSGVKLAIFGPPNAGKSSLLNCLAQREAAIVTNVPGTTRDVLELSLDIGGLPVIVADTAGLRNTDDVVEKIGVERALQAVQHADVTLCVLSLPEALQDPNTEEPYLAIPENISAMISDDNTFLLLNKSDLIPPLDTRVARSLELQAQKLLGVKKVWAVSLTTSEGIEMFLEEFGDNLKKRFDVLPKTASHFLQAFLDDSGGDIVCAAEELRYAAQNIGKISGRIDVEDILDMIFRDFCIELDTPSACCHLQQGELRFLCPVSGDNTKADPLYVFAFLRTFIDILREYFGQISAETLKDNFDIVYQRWTRDKQLSFVPPDGHFTLMEYRYAPDGVHQVAVPFVLKTGVKIDEARGTFDLTITSRLTTRVIENLAVEWYMGDGASGNHDTPLGNEESPSVVKLHIARKFHIYHSFSSLKVDQLKLSGEIYKPYKGVRGRSTGDIEYRW</sequence>
<evidence type="ECO:0000256" key="2">
    <source>
        <dbReference type="ARBA" id="ARBA00011043"/>
    </source>
</evidence>
<evidence type="ECO:0000259" key="8">
    <source>
        <dbReference type="PROSITE" id="PS51709"/>
    </source>
</evidence>
<dbReference type="InterPro" id="IPR027417">
    <property type="entry name" value="P-loop_NTPase"/>
</dbReference>
<comment type="subcellular location">
    <subcellularLocation>
        <location evidence="1">Endomembrane system</location>
    </subcellularLocation>
</comment>
<keyword evidence="3" id="KW-0813">Transport</keyword>
<dbReference type="InterPro" id="IPR018948">
    <property type="entry name" value="GTP-bd_TrmE_N"/>
</dbReference>
<dbReference type="Gene3D" id="3.30.1360.120">
    <property type="entry name" value="Probable tRNA modification gtpase trme, domain 1"/>
    <property type="match status" value="1"/>
</dbReference>
<keyword evidence="6" id="KW-0342">GTP-binding</keyword>
<dbReference type="InterPro" id="IPR011012">
    <property type="entry name" value="Longin-like_dom_sf"/>
</dbReference>
<protein>
    <recommendedName>
        <fullName evidence="8">TrmE-type G domain-containing protein</fullName>
    </recommendedName>
</protein>
<keyword evidence="7" id="KW-0472">Membrane</keyword>
<dbReference type="Pfam" id="PF01926">
    <property type="entry name" value="MMR_HSR1"/>
    <property type="match status" value="1"/>
</dbReference>
<dbReference type="PANTHER" id="PTHR42714:SF2">
    <property type="entry name" value="TRNA MODIFICATION GTPASE GTPBP3, MITOCHONDRIAL"/>
    <property type="match status" value="1"/>
</dbReference>
<dbReference type="GO" id="GO:0005525">
    <property type="term" value="F:GTP binding"/>
    <property type="evidence" value="ECO:0007669"/>
    <property type="project" value="UniProtKB-KW"/>
</dbReference>
<dbReference type="PROSITE" id="PS51709">
    <property type="entry name" value="G_TRME"/>
    <property type="match status" value="1"/>
</dbReference>
<evidence type="ECO:0000256" key="4">
    <source>
        <dbReference type="ARBA" id="ARBA00022694"/>
    </source>
</evidence>
<dbReference type="Pfam" id="PF10396">
    <property type="entry name" value="TrmE_N"/>
    <property type="match status" value="1"/>
</dbReference>
<dbReference type="InterPro" id="IPR004520">
    <property type="entry name" value="GTPase_MnmE"/>
</dbReference>
<dbReference type="GO" id="GO:0005739">
    <property type="term" value="C:mitochondrion"/>
    <property type="evidence" value="ECO:0007669"/>
    <property type="project" value="TreeGrafter"/>
</dbReference>
<evidence type="ECO:0000313" key="10">
    <source>
        <dbReference type="Proteomes" id="UP000309038"/>
    </source>
</evidence>
<dbReference type="PANTHER" id="PTHR42714">
    <property type="entry name" value="TRNA MODIFICATION GTPASE GTPBP3"/>
    <property type="match status" value="1"/>
</dbReference>
<dbReference type="NCBIfam" id="NF003661">
    <property type="entry name" value="PRK05291.1-3"/>
    <property type="match status" value="1"/>
</dbReference>
<dbReference type="Gene3D" id="1.20.120.430">
    <property type="entry name" value="tRNA modification GTPase MnmE domain 2"/>
    <property type="match status" value="1"/>
</dbReference>
<evidence type="ECO:0000256" key="6">
    <source>
        <dbReference type="ARBA" id="ARBA00023134"/>
    </source>
</evidence>
<keyword evidence="10" id="KW-1185">Reference proteome</keyword>
<keyword evidence="5" id="KW-0547">Nucleotide-binding</keyword>
<dbReference type="NCBIfam" id="TIGR00231">
    <property type="entry name" value="small_GTP"/>
    <property type="match status" value="1"/>
</dbReference>
<dbReference type="Gene3D" id="2.60.40.1170">
    <property type="entry name" value="Mu homology domain, subdomain B"/>
    <property type="match status" value="1"/>
</dbReference>
<dbReference type="GO" id="GO:0012505">
    <property type="term" value="C:endomembrane system"/>
    <property type="evidence" value="ECO:0007669"/>
    <property type="project" value="UniProtKB-SubCell"/>
</dbReference>
<dbReference type="InterPro" id="IPR036168">
    <property type="entry name" value="AP2_Mu_C_sf"/>
</dbReference>